<accession>A0A4C2A4Y6</accession>
<evidence type="ECO:0000256" key="1">
    <source>
        <dbReference type="SAM" id="MobiDB-lite"/>
    </source>
</evidence>
<name>A0A4C2A4Y6_EUMVA</name>
<gene>
    <name evidence="2" type="ORF">EVAR_70254_1</name>
</gene>
<organism evidence="2 3">
    <name type="scientific">Eumeta variegata</name>
    <name type="common">Bagworm moth</name>
    <name type="synonym">Eumeta japonica</name>
    <dbReference type="NCBI Taxonomy" id="151549"/>
    <lineage>
        <taxon>Eukaryota</taxon>
        <taxon>Metazoa</taxon>
        <taxon>Ecdysozoa</taxon>
        <taxon>Arthropoda</taxon>
        <taxon>Hexapoda</taxon>
        <taxon>Insecta</taxon>
        <taxon>Pterygota</taxon>
        <taxon>Neoptera</taxon>
        <taxon>Endopterygota</taxon>
        <taxon>Lepidoptera</taxon>
        <taxon>Glossata</taxon>
        <taxon>Ditrysia</taxon>
        <taxon>Tineoidea</taxon>
        <taxon>Psychidae</taxon>
        <taxon>Oiketicinae</taxon>
        <taxon>Eumeta</taxon>
    </lineage>
</organism>
<feature type="region of interest" description="Disordered" evidence="1">
    <location>
        <begin position="1"/>
        <end position="31"/>
    </location>
</feature>
<protein>
    <submittedName>
        <fullName evidence="2">Uncharacterized protein</fullName>
    </submittedName>
</protein>
<dbReference type="EMBL" id="BGZK01002600">
    <property type="protein sequence ID" value="GBP95230.1"/>
    <property type="molecule type" value="Genomic_DNA"/>
</dbReference>
<evidence type="ECO:0000313" key="3">
    <source>
        <dbReference type="Proteomes" id="UP000299102"/>
    </source>
</evidence>
<evidence type="ECO:0000313" key="2">
    <source>
        <dbReference type="EMBL" id="GBP95230.1"/>
    </source>
</evidence>
<dbReference type="AlphaFoldDB" id="A0A4C2A4Y6"/>
<reference evidence="2 3" key="1">
    <citation type="journal article" date="2019" name="Commun. Biol.">
        <title>The bagworm genome reveals a unique fibroin gene that provides high tensile strength.</title>
        <authorList>
            <person name="Kono N."/>
            <person name="Nakamura H."/>
            <person name="Ohtoshi R."/>
            <person name="Tomita M."/>
            <person name="Numata K."/>
            <person name="Arakawa K."/>
        </authorList>
    </citation>
    <scope>NUCLEOTIDE SEQUENCE [LARGE SCALE GENOMIC DNA]</scope>
</reference>
<keyword evidence="3" id="KW-1185">Reference proteome</keyword>
<comment type="caution">
    <text evidence="2">The sequence shown here is derived from an EMBL/GenBank/DDBJ whole genome shotgun (WGS) entry which is preliminary data.</text>
</comment>
<sequence length="92" mass="9128">MVTVGVGGGTSGQSGGTGPGGAGGERRSTRHFAARNARGAGHGRAALLVTAAAHCSSPGINYSGTFLITECSSLPRRSVTEFRSTPPPSPTC</sequence>
<feature type="compositionally biased region" description="Gly residues" evidence="1">
    <location>
        <begin position="1"/>
        <end position="23"/>
    </location>
</feature>
<proteinExistence type="predicted"/>
<dbReference type="Proteomes" id="UP000299102">
    <property type="component" value="Unassembled WGS sequence"/>
</dbReference>